<sequence>MFASSIQPGIVSLFSSTSSEPLSTFSSHADASLPSDSFIHLLDDRSSQPPPLPPAAMVRPHNSEDIHEGYCIDQTVLHMQSPTLTKTFIHCPSLHDSPAKDLALKHPWIYFQVRNLGKPWSFEIGIVDLTGTKGILRCSTFQKQPHLKLPDSPSSLPILHLPLSFPLASTRPLTAWSTVSIHIPTFVPHFCSSALAGLMEDDENDMPSASRSRLPNGSYSHMTYVRVYATCRLRRIWSSEGGPNQKLPWEFELYASE</sequence>
<dbReference type="Proteomes" id="UP001498398">
    <property type="component" value="Unassembled WGS sequence"/>
</dbReference>
<keyword evidence="3" id="KW-1185">Reference proteome</keyword>
<reference evidence="2 3" key="1">
    <citation type="submission" date="2024-01" db="EMBL/GenBank/DDBJ databases">
        <title>A draft genome for the cacao thread blight pathogen Marasmiellus scandens.</title>
        <authorList>
            <person name="Baruah I.K."/>
            <person name="Leung J."/>
            <person name="Bukari Y."/>
            <person name="Amoako-Attah I."/>
            <person name="Meinhardt L.W."/>
            <person name="Bailey B.A."/>
            <person name="Cohen S.P."/>
        </authorList>
    </citation>
    <scope>NUCLEOTIDE SEQUENCE [LARGE SCALE GENOMIC DNA]</scope>
    <source>
        <strain evidence="2 3">GH-19</strain>
    </source>
</reference>
<dbReference type="EMBL" id="JBANRG010000030">
    <property type="protein sequence ID" value="KAK7451794.1"/>
    <property type="molecule type" value="Genomic_DNA"/>
</dbReference>
<evidence type="ECO:0000313" key="3">
    <source>
        <dbReference type="Proteomes" id="UP001498398"/>
    </source>
</evidence>
<accession>A0ABR1J6X3</accession>
<name>A0ABR1J6X3_9AGAR</name>
<feature type="domain" description="CFA20" evidence="1">
    <location>
        <begin position="72"/>
        <end position="148"/>
    </location>
</feature>
<organism evidence="2 3">
    <name type="scientific">Marasmiellus scandens</name>
    <dbReference type="NCBI Taxonomy" id="2682957"/>
    <lineage>
        <taxon>Eukaryota</taxon>
        <taxon>Fungi</taxon>
        <taxon>Dikarya</taxon>
        <taxon>Basidiomycota</taxon>
        <taxon>Agaricomycotina</taxon>
        <taxon>Agaricomycetes</taxon>
        <taxon>Agaricomycetidae</taxon>
        <taxon>Agaricales</taxon>
        <taxon>Marasmiineae</taxon>
        <taxon>Omphalotaceae</taxon>
        <taxon>Marasmiellus</taxon>
    </lineage>
</organism>
<gene>
    <name evidence="2" type="ORF">VKT23_012473</name>
</gene>
<dbReference type="Pfam" id="PF05018">
    <property type="entry name" value="CFA20_dom"/>
    <property type="match status" value="1"/>
</dbReference>
<evidence type="ECO:0000313" key="2">
    <source>
        <dbReference type="EMBL" id="KAK7451794.1"/>
    </source>
</evidence>
<proteinExistence type="predicted"/>
<evidence type="ECO:0000259" key="1">
    <source>
        <dbReference type="Pfam" id="PF05018"/>
    </source>
</evidence>
<dbReference type="InterPro" id="IPR007714">
    <property type="entry name" value="CFA20_dom"/>
</dbReference>
<dbReference type="InterPro" id="IPR040441">
    <property type="entry name" value="CFA20/CFAP20DC"/>
</dbReference>
<comment type="caution">
    <text evidence="2">The sequence shown here is derived from an EMBL/GenBank/DDBJ whole genome shotgun (WGS) entry which is preliminary data.</text>
</comment>
<dbReference type="PANTHER" id="PTHR12458">
    <property type="entry name" value="ORF PROTEIN"/>
    <property type="match status" value="1"/>
</dbReference>
<protein>
    <recommendedName>
        <fullName evidence="1">CFA20 domain-containing protein</fullName>
    </recommendedName>
</protein>